<dbReference type="Proteomes" id="UP000246740">
    <property type="component" value="Unassembled WGS sequence"/>
</dbReference>
<protein>
    <submittedName>
        <fullName evidence="2">Uncharacterized protein</fullName>
    </submittedName>
</protein>
<proteinExistence type="predicted"/>
<dbReference type="InParanoid" id="A0A317XYN0"/>
<dbReference type="STRING" id="1882483.A0A317XYN0"/>
<evidence type="ECO:0000313" key="2">
    <source>
        <dbReference type="EMBL" id="PWZ03040.1"/>
    </source>
</evidence>
<organism evidence="2 3">
    <name type="scientific">Testicularia cyperi</name>
    <dbReference type="NCBI Taxonomy" id="1882483"/>
    <lineage>
        <taxon>Eukaryota</taxon>
        <taxon>Fungi</taxon>
        <taxon>Dikarya</taxon>
        <taxon>Basidiomycota</taxon>
        <taxon>Ustilaginomycotina</taxon>
        <taxon>Ustilaginomycetes</taxon>
        <taxon>Ustilaginales</taxon>
        <taxon>Anthracoideaceae</taxon>
        <taxon>Testicularia</taxon>
    </lineage>
</organism>
<keyword evidence="1" id="KW-1133">Transmembrane helix</keyword>
<keyword evidence="1" id="KW-0472">Membrane</keyword>
<gene>
    <name evidence="2" type="ORF">BCV70DRAFT_214517</name>
</gene>
<keyword evidence="3" id="KW-1185">Reference proteome</keyword>
<keyword evidence="1" id="KW-0812">Transmembrane</keyword>
<sequence length="119" mass="13483">MLTESPLYTLHLATATSQAVEKRGYEAVTFFERPTVIRNIVGGLLIGALGAAMLAIRENDHRACLSVQNNNRQMQRIWDINHPDGYIPVGGQMRPIDFDCSKYEKPFHPLHHYEGADLY</sequence>
<evidence type="ECO:0000256" key="1">
    <source>
        <dbReference type="SAM" id="Phobius"/>
    </source>
</evidence>
<dbReference type="AlphaFoldDB" id="A0A317XYN0"/>
<accession>A0A317XYN0</accession>
<reference evidence="2 3" key="1">
    <citation type="journal article" date="2018" name="Mol. Biol. Evol.">
        <title>Broad Genomic Sampling Reveals a Smut Pathogenic Ancestry of the Fungal Clade Ustilaginomycotina.</title>
        <authorList>
            <person name="Kijpornyongpan T."/>
            <person name="Mondo S.J."/>
            <person name="Barry K."/>
            <person name="Sandor L."/>
            <person name="Lee J."/>
            <person name="Lipzen A."/>
            <person name="Pangilinan J."/>
            <person name="LaButti K."/>
            <person name="Hainaut M."/>
            <person name="Henrissat B."/>
            <person name="Grigoriev I.V."/>
            <person name="Spatafora J.W."/>
            <person name="Aime M.C."/>
        </authorList>
    </citation>
    <scope>NUCLEOTIDE SEQUENCE [LARGE SCALE GENOMIC DNA]</scope>
    <source>
        <strain evidence="2 3">MCA 3645</strain>
    </source>
</reference>
<name>A0A317XYN0_9BASI</name>
<dbReference type="OrthoDB" id="2552052at2759"/>
<dbReference type="EMBL" id="KZ819188">
    <property type="protein sequence ID" value="PWZ03040.1"/>
    <property type="molecule type" value="Genomic_DNA"/>
</dbReference>
<evidence type="ECO:0000313" key="3">
    <source>
        <dbReference type="Proteomes" id="UP000246740"/>
    </source>
</evidence>
<feature type="transmembrane region" description="Helical" evidence="1">
    <location>
        <begin position="36"/>
        <end position="56"/>
    </location>
</feature>